<keyword evidence="2" id="KW-1185">Reference proteome</keyword>
<evidence type="ECO:0000313" key="2">
    <source>
        <dbReference type="Proteomes" id="UP000544110"/>
    </source>
</evidence>
<organism evidence="1 2">
    <name type="scientific">Nocardioides perillae</name>
    <dbReference type="NCBI Taxonomy" id="1119534"/>
    <lineage>
        <taxon>Bacteria</taxon>
        <taxon>Bacillati</taxon>
        <taxon>Actinomycetota</taxon>
        <taxon>Actinomycetes</taxon>
        <taxon>Propionibacteriales</taxon>
        <taxon>Nocardioidaceae</taxon>
        <taxon>Nocardioides</taxon>
    </lineage>
</organism>
<dbReference type="AlphaFoldDB" id="A0A7Y9RVC2"/>
<protein>
    <submittedName>
        <fullName evidence="1">Uncharacterized protein</fullName>
    </submittedName>
</protein>
<name>A0A7Y9RVC2_9ACTN</name>
<evidence type="ECO:0000313" key="1">
    <source>
        <dbReference type="EMBL" id="NYG55292.1"/>
    </source>
</evidence>
<dbReference type="Proteomes" id="UP000544110">
    <property type="component" value="Unassembled WGS sequence"/>
</dbReference>
<accession>A0A7Y9RVC2</accession>
<proteinExistence type="predicted"/>
<gene>
    <name evidence="1" type="ORF">BJ989_001596</name>
</gene>
<comment type="caution">
    <text evidence="1">The sequence shown here is derived from an EMBL/GenBank/DDBJ whole genome shotgun (WGS) entry which is preliminary data.</text>
</comment>
<dbReference type="RefSeq" id="WP_218848765.1">
    <property type="nucleotide sequence ID" value="NZ_JACCAC010000001.1"/>
</dbReference>
<sequence>MSADVVTEIANLQPLRAVFRDSAFKSDADRINAEQIFREVSPHTEVKTL</sequence>
<reference evidence="1 2" key="1">
    <citation type="submission" date="2020-07" db="EMBL/GenBank/DDBJ databases">
        <title>Sequencing the genomes of 1000 actinobacteria strains.</title>
        <authorList>
            <person name="Klenk H.-P."/>
        </authorList>
    </citation>
    <scope>NUCLEOTIDE SEQUENCE [LARGE SCALE GENOMIC DNA]</scope>
    <source>
        <strain evidence="1 2">DSM 24552</strain>
    </source>
</reference>
<dbReference type="EMBL" id="JACCAC010000001">
    <property type="protein sequence ID" value="NYG55292.1"/>
    <property type="molecule type" value="Genomic_DNA"/>
</dbReference>